<dbReference type="Gene3D" id="1.20.1640.10">
    <property type="entry name" value="Multidrug efflux transporter AcrB transmembrane domain"/>
    <property type="match status" value="2"/>
</dbReference>
<sequence length="1025" mass="111901">MFLSNLSLKRPVLATVSILALIILGINSFMGLNINDWPELEFPYIAVTIVQPGATPEQMESKVARKVEEAIGQISGVKHIYTEVHEGAAVTWAEFTLETKAQTAAQDVQDKLGSIRGQLPADIEEPVIVRYDPSMAPIVSLAVTGDVSILELSTLVDKVIKTQLETISGVGSVNVVGNEEREIHLNLDLDKLNAYGLTTAEVIESLSRENMDIPAGSMSSEERKVILRTTGQIKDLEGFGQLPAASRNGVQIYIKDIAQVEDGIKEKDSVARYQGHPVVGLDIVKQSGSNTVVIAERIKEAVDTINSQLPSGVKIEVVRDNSLYIRSSVNHVLSTLFEGSLLAILTVFLFLRNWRSTLIAALAIPTSIIATFFALRLMNFTLNTMSLMALSLSVGLLIDDAIVVIENIIRHLNMGKTPFEAAREGTSEIGLAVTATTFTVIAVFLPVGMMTGQVGQFFKQFGFTVVFAVLVSLLVSFTLVPLLASRYLDREEESSAGPIGRFLAWFNRGFDWFAEQYRRLLKAALLHRWRTLVAALAVFLGSLMVIPFMGSSFVPTSDLGECSMVVEFDAGLNLEAAGKVTEKVEEILNTYPEIIKTYATVNTEEAIVFIKMVDKTEREQTLTQVAAEIRQELRSIPGIRISMLFNTGIAEEKAWAFRLQGEDLDQMLLYAEQAQGILETIPGAVDVSCSYKPGKPEVKLEVKQDQAADLGVSTAYIATTMRTLLTGTVVGQYEQGAERFDVRLRLQDAQRQDVQDLARIYLPAGWGMTGAPSALIPLDQVTEPVFSTSASVIDRYDRSREIVLSGNLDGLSLGEFNEIFEQRVQEEMPLAEGYHLSAGGDAERMDDVFQSMGMAFVMGVLFIFLILAAQFESYIDPLSIMFALPLAIIGAILGLKVMGSDLSLVSLIGIIMLMGLVTKNAILLIDFTKQARARGVERSEAIQQAAATRLRPIMMTSTAMILGMVPVALALGIGAEQRAPMAHATIGGLITSTLLTLIVVPVIYTLLDDLINRTKSGRKQIDGSQ</sequence>
<feature type="transmembrane region" description="Helical" evidence="1">
    <location>
        <begin position="429"/>
        <end position="449"/>
    </location>
</feature>
<keyword evidence="1" id="KW-0472">Membrane</keyword>
<dbReference type="SUPFAM" id="SSF82693">
    <property type="entry name" value="Multidrug efflux transporter AcrB pore domain, PN1, PN2, PC1 and PC2 subdomains"/>
    <property type="match status" value="3"/>
</dbReference>
<dbReference type="GO" id="GO:0005886">
    <property type="term" value="C:plasma membrane"/>
    <property type="evidence" value="ECO:0007669"/>
    <property type="project" value="TreeGrafter"/>
</dbReference>
<dbReference type="GO" id="GO:0042910">
    <property type="term" value="F:xenobiotic transmembrane transporter activity"/>
    <property type="evidence" value="ECO:0007669"/>
    <property type="project" value="TreeGrafter"/>
</dbReference>
<dbReference type="EMBL" id="LNQE01001834">
    <property type="protein sequence ID" value="KUG04955.1"/>
    <property type="molecule type" value="Genomic_DNA"/>
</dbReference>
<dbReference type="Gene3D" id="3.30.70.1320">
    <property type="entry name" value="Multidrug efflux transporter AcrB pore domain like"/>
    <property type="match status" value="1"/>
</dbReference>
<dbReference type="PRINTS" id="PR00702">
    <property type="entry name" value="ACRIFLAVINRP"/>
</dbReference>
<keyword evidence="1" id="KW-0812">Transmembrane</keyword>
<name>A0A0W8E8K1_9ZZZZ</name>
<dbReference type="InterPro" id="IPR027463">
    <property type="entry name" value="AcrB_DN_DC_subdom"/>
</dbReference>
<accession>A0A0W8E8K1</accession>
<dbReference type="Gene3D" id="3.30.70.1430">
    <property type="entry name" value="Multidrug efflux transporter AcrB pore domain"/>
    <property type="match status" value="2"/>
</dbReference>
<feature type="transmembrane region" description="Helical" evidence="1">
    <location>
        <begin position="981"/>
        <end position="1007"/>
    </location>
</feature>
<gene>
    <name evidence="2" type="ORF">ASZ90_017634</name>
</gene>
<dbReference type="AlphaFoldDB" id="A0A0W8E8K1"/>
<protein>
    <submittedName>
        <fullName evidence="2">Rnd multidrug efflux transporter</fullName>
    </submittedName>
</protein>
<proteinExistence type="predicted"/>
<feature type="transmembrane region" description="Helical" evidence="1">
    <location>
        <begin position="904"/>
        <end position="925"/>
    </location>
</feature>
<dbReference type="Gene3D" id="3.30.70.1440">
    <property type="entry name" value="Multidrug efflux transporter AcrB pore domain"/>
    <property type="match status" value="1"/>
</dbReference>
<evidence type="ECO:0000256" key="1">
    <source>
        <dbReference type="SAM" id="Phobius"/>
    </source>
</evidence>
<feature type="transmembrane region" description="Helical" evidence="1">
    <location>
        <begin position="387"/>
        <end position="409"/>
    </location>
</feature>
<feature type="transmembrane region" description="Helical" evidence="1">
    <location>
        <begin position="358"/>
        <end position="375"/>
    </location>
</feature>
<dbReference type="SUPFAM" id="SSF82714">
    <property type="entry name" value="Multidrug efflux transporter AcrB TolC docking domain, DN and DC subdomains"/>
    <property type="match status" value="2"/>
</dbReference>
<reference evidence="2" key="1">
    <citation type="journal article" date="2015" name="Proc. Natl. Acad. Sci. U.S.A.">
        <title>Networks of energetic and metabolic interactions define dynamics in microbial communities.</title>
        <authorList>
            <person name="Embree M."/>
            <person name="Liu J.K."/>
            <person name="Al-Bassam M.M."/>
            <person name="Zengler K."/>
        </authorList>
    </citation>
    <scope>NUCLEOTIDE SEQUENCE</scope>
</reference>
<dbReference type="Gene3D" id="3.30.2090.10">
    <property type="entry name" value="Multidrug efflux transporter AcrB TolC docking domain, DN and DC subdomains"/>
    <property type="match status" value="2"/>
</dbReference>
<feature type="transmembrane region" description="Helical" evidence="1">
    <location>
        <begin position="332"/>
        <end position="351"/>
    </location>
</feature>
<evidence type="ECO:0000313" key="2">
    <source>
        <dbReference type="EMBL" id="KUG04955.1"/>
    </source>
</evidence>
<feature type="transmembrane region" description="Helical" evidence="1">
    <location>
        <begin position="529"/>
        <end position="549"/>
    </location>
</feature>
<feature type="transmembrane region" description="Helical" evidence="1">
    <location>
        <begin position="12"/>
        <end position="32"/>
    </location>
</feature>
<organism evidence="2">
    <name type="scientific">hydrocarbon metagenome</name>
    <dbReference type="NCBI Taxonomy" id="938273"/>
    <lineage>
        <taxon>unclassified sequences</taxon>
        <taxon>metagenomes</taxon>
        <taxon>ecological metagenomes</taxon>
    </lineage>
</organism>
<feature type="transmembrane region" description="Helical" evidence="1">
    <location>
        <begin position="953"/>
        <end position="975"/>
    </location>
</feature>
<comment type="caution">
    <text evidence="2">The sequence shown here is derived from an EMBL/GenBank/DDBJ whole genome shotgun (WGS) entry which is preliminary data.</text>
</comment>
<feature type="transmembrane region" description="Helical" evidence="1">
    <location>
        <begin position="852"/>
        <end position="871"/>
    </location>
</feature>
<dbReference type="Pfam" id="PF00873">
    <property type="entry name" value="ACR_tran"/>
    <property type="match status" value="1"/>
</dbReference>
<dbReference type="SUPFAM" id="SSF82866">
    <property type="entry name" value="Multidrug efflux transporter AcrB transmembrane domain"/>
    <property type="match status" value="2"/>
</dbReference>
<dbReference type="InterPro" id="IPR001036">
    <property type="entry name" value="Acrflvin-R"/>
</dbReference>
<keyword evidence="1" id="KW-1133">Transmembrane helix</keyword>
<dbReference type="PANTHER" id="PTHR32063:SF0">
    <property type="entry name" value="SWARMING MOTILITY PROTEIN SWRC"/>
    <property type="match status" value="1"/>
</dbReference>
<dbReference type="PANTHER" id="PTHR32063">
    <property type="match status" value="1"/>
</dbReference>
<feature type="transmembrane region" description="Helical" evidence="1">
    <location>
        <begin position="878"/>
        <end position="898"/>
    </location>
</feature>
<feature type="transmembrane region" description="Helical" evidence="1">
    <location>
        <begin position="461"/>
        <end position="484"/>
    </location>
</feature>